<dbReference type="PANTHER" id="PTHR12693">
    <property type="entry name" value="MENIN"/>
    <property type="match status" value="1"/>
</dbReference>
<dbReference type="GO" id="GO:0000976">
    <property type="term" value="F:transcription cis-regulatory region binding"/>
    <property type="evidence" value="ECO:0007669"/>
    <property type="project" value="TreeGrafter"/>
</dbReference>
<dbReference type="GO" id="GO:0008285">
    <property type="term" value="P:negative regulation of cell population proliferation"/>
    <property type="evidence" value="ECO:0007669"/>
    <property type="project" value="TreeGrafter"/>
</dbReference>
<evidence type="ECO:0000256" key="5">
    <source>
        <dbReference type="ARBA" id="ARBA00022853"/>
    </source>
</evidence>
<dbReference type="GO" id="GO:0006325">
    <property type="term" value="P:chromatin organization"/>
    <property type="evidence" value="ECO:0007669"/>
    <property type="project" value="UniProtKB-KW"/>
</dbReference>
<dbReference type="GO" id="GO:0006357">
    <property type="term" value="P:regulation of transcription by RNA polymerase II"/>
    <property type="evidence" value="ECO:0007669"/>
    <property type="project" value="TreeGrafter"/>
</dbReference>
<organism evidence="10 11">
    <name type="scientific">Leptotrombidium deliense</name>
    <dbReference type="NCBI Taxonomy" id="299467"/>
    <lineage>
        <taxon>Eukaryota</taxon>
        <taxon>Metazoa</taxon>
        <taxon>Ecdysozoa</taxon>
        <taxon>Arthropoda</taxon>
        <taxon>Chelicerata</taxon>
        <taxon>Arachnida</taxon>
        <taxon>Acari</taxon>
        <taxon>Acariformes</taxon>
        <taxon>Trombidiformes</taxon>
        <taxon>Prostigmata</taxon>
        <taxon>Anystina</taxon>
        <taxon>Parasitengona</taxon>
        <taxon>Trombiculoidea</taxon>
        <taxon>Trombiculidae</taxon>
        <taxon>Leptotrombidium</taxon>
    </lineage>
</organism>
<dbReference type="OrthoDB" id="5962932at2759"/>
<comment type="subcellular location">
    <subcellularLocation>
        <location evidence="1">Nucleus</location>
    </subcellularLocation>
</comment>
<dbReference type="VEuPathDB" id="VectorBase:LDEU005284"/>
<evidence type="ECO:0000256" key="8">
    <source>
        <dbReference type="ARBA" id="ARBA00023163"/>
    </source>
</evidence>
<keyword evidence="4" id="KW-0597">Phosphoprotein</keyword>
<dbReference type="GO" id="GO:0000785">
    <property type="term" value="C:chromatin"/>
    <property type="evidence" value="ECO:0007669"/>
    <property type="project" value="TreeGrafter"/>
</dbReference>
<dbReference type="GO" id="GO:0003682">
    <property type="term" value="F:chromatin binding"/>
    <property type="evidence" value="ECO:0007669"/>
    <property type="project" value="TreeGrafter"/>
</dbReference>
<evidence type="ECO:0000256" key="3">
    <source>
        <dbReference type="ARBA" id="ARBA00022491"/>
    </source>
</evidence>
<keyword evidence="6" id="KW-0805">Transcription regulation</keyword>
<dbReference type="InterPro" id="IPR007747">
    <property type="entry name" value="Menin"/>
</dbReference>
<accession>A0A443SGU9</accession>
<keyword evidence="8" id="KW-0804">Transcription</keyword>
<dbReference type="GO" id="GO:0045786">
    <property type="term" value="P:negative regulation of cell cycle"/>
    <property type="evidence" value="ECO:0007669"/>
    <property type="project" value="TreeGrafter"/>
</dbReference>
<name>A0A443SGU9_9ACAR</name>
<keyword evidence="3" id="KW-0678">Repressor</keyword>
<evidence type="ECO:0000256" key="2">
    <source>
        <dbReference type="ARBA" id="ARBA00021162"/>
    </source>
</evidence>
<dbReference type="EMBL" id="NCKV01002498">
    <property type="protein sequence ID" value="RWS26757.1"/>
    <property type="molecule type" value="Genomic_DNA"/>
</dbReference>
<dbReference type="CDD" id="cd14456">
    <property type="entry name" value="Menin"/>
    <property type="match status" value="1"/>
</dbReference>
<dbReference type="Pfam" id="PF05053">
    <property type="entry name" value="Menin"/>
    <property type="match status" value="2"/>
</dbReference>
<sequence length="581" mass="66243">MNTTEASTLIDNDLECRKQFFPLNNFDSVLKLFEFELDSFEIPNFTFLSLVLGFIEDIFTAKKSNTSRIHSDTWLRYLSGVKNTNFIKVHRVYSSVAQKCPNSSPQSSSKGEKESEIRFPAIEWSAVEELYNKFVNKIRTGFVNNNNERTATKEIIKKVSDIIWSTLTKNYYKDKPHLQTLYSYSTGNKLDCFGVAFTVVAACQILGFHDVSLALSEDHAWVIYGEEGNKLSAEVTWHGKGDEHKRGQPIDFSSKQWLYLNGHAVKCTPKMIVSALVYSINSTIDAKSESEELAVLQQKLLWLCYNRGHLQMYPMAVASLADLEEISSTPGASVTPLQLFFEAIEIAKTKYDDHHVYPYEYLAIYYFRNALYKDALTMLAKSAAVIAKYNCSRDDEEIFKYFVEASTNFITDIFDEMKEKISKSSDNCFYNLRDDARCLAELLAYYDGLCEWEEAAPNNVIDTRFAKSFTDCLSAFPETTRQSVDIEHSESYENCKRRKVSSNGDFECSVIKSEAITEPSLSKSENFPDEHSDKIRVTLRSYKMIAISGLLVSKKVNSSAIQLQLTAQSRTSVTKRRKIEI</sequence>
<reference evidence="10 11" key="1">
    <citation type="journal article" date="2018" name="Gigascience">
        <title>Genomes of trombidid mites reveal novel predicted allergens and laterally-transferred genes associated with secondary metabolism.</title>
        <authorList>
            <person name="Dong X."/>
            <person name="Chaisiri K."/>
            <person name="Xia D."/>
            <person name="Armstrong S.D."/>
            <person name="Fang Y."/>
            <person name="Donnelly M.J."/>
            <person name="Kadowaki T."/>
            <person name="McGarry J.W."/>
            <person name="Darby A.C."/>
            <person name="Makepeace B.L."/>
        </authorList>
    </citation>
    <scope>NUCLEOTIDE SEQUENCE [LARGE SCALE GENOMIC DNA]</scope>
    <source>
        <strain evidence="10">UoL-UT</strain>
    </source>
</reference>
<evidence type="ECO:0000256" key="7">
    <source>
        <dbReference type="ARBA" id="ARBA00023125"/>
    </source>
</evidence>
<dbReference type="Proteomes" id="UP000288716">
    <property type="component" value="Unassembled WGS sequence"/>
</dbReference>
<protein>
    <recommendedName>
        <fullName evidence="2">Menin</fullName>
    </recommendedName>
</protein>
<evidence type="ECO:0000256" key="6">
    <source>
        <dbReference type="ARBA" id="ARBA00023015"/>
    </source>
</evidence>
<keyword evidence="7" id="KW-0238">DNA-binding</keyword>
<evidence type="ECO:0000256" key="9">
    <source>
        <dbReference type="ARBA" id="ARBA00023242"/>
    </source>
</evidence>
<dbReference type="GO" id="GO:0035097">
    <property type="term" value="C:histone methyltransferase complex"/>
    <property type="evidence" value="ECO:0007669"/>
    <property type="project" value="TreeGrafter"/>
</dbReference>
<comment type="caution">
    <text evidence="10">The sequence shown here is derived from an EMBL/GenBank/DDBJ whole genome shotgun (WGS) entry which is preliminary data.</text>
</comment>
<dbReference type="GO" id="GO:0000403">
    <property type="term" value="F:Y-form DNA binding"/>
    <property type="evidence" value="ECO:0007669"/>
    <property type="project" value="TreeGrafter"/>
</dbReference>
<keyword evidence="5" id="KW-0156">Chromatin regulator</keyword>
<dbReference type="PANTHER" id="PTHR12693:SF3">
    <property type="entry name" value="MENIN"/>
    <property type="match status" value="1"/>
</dbReference>
<keyword evidence="11" id="KW-1185">Reference proteome</keyword>
<evidence type="ECO:0000256" key="1">
    <source>
        <dbReference type="ARBA" id="ARBA00004123"/>
    </source>
</evidence>
<evidence type="ECO:0000313" key="11">
    <source>
        <dbReference type="Proteomes" id="UP000288716"/>
    </source>
</evidence>
<keyword evidence="9" id="KW-0539">Nucleus</keyword>
<proteinExistence type="predicted"/>
<evidence type="ECO:0000313" key="10">
    <source>
        <dbReference type="EMBL" id="RWS26757.1"/>
    </source>
</evidence>
<dbReference type="AlphaFoldDB" id="A0A443SGU9"/>
<gene>
    <name evidence="10" type="ORF">B4U80_03030</name>
</gene>
<evidence type="ECO:0000256" key="4">
    <source>
        <dbReference type="ARBA" id="ARBA00022553"/>
    </source>
</evidence>
<dbReference type="STRING" id="299467.A0A443SGU9"/>